<accession>A0A9N9XHR1</accession>
<keyword evidence="2" id="KW-0732">Signal</keyword>
<dbReference type="EMBL" id="OU898281">
    <property type="protein sequence ID" value="CAG9836829.1"/>
    <property type="molecule type" value="Genomic_DNA"/>
</dbReference>
<feature type="coiled-coil region" evidence="1">
    <location>
        <begin position="51"/>
        <end position="92"/>
    </location>
</feature>
<evidence type="ECO:0000313" key="3">
    <source>
        <dbReference type="EMBL" id="CAG9836829.1"/>
    </source>
</evidence>
<feature type="chain" id="PRO_5040369953" evidence="2">
    <location>
        <begin position="17"/>
        <end position="327"/>
    </location>
</feature>
<evidence type="ECO:0000313" key="4">
    <source>
        <dbReference type="Proteomes" id="UP001153709"/>
    </source>
</evidence>
<protein>
    <submittedName>
        <fullName evidence="3">Uncharacterized protein</fullName>
    </submittedName>
</protein>
<evidence type="ECO:0000256" key="1">
    <source>
        <dbReference type="SAM" id="Coils"/>
    </source>
</evidence>
<gene>
    <name evidence="3" type="ORF">DIABBA_LOCUS9881</name>
</gene>
<reference evidence="3" key="1">
    <citation type="submission" date="2022-01" db="EMBL/GenBank/DDBJ databases">
        <authorList>
            <person name="King R."/>
        </authorList>
    </citation>
    <scope>NUCLEOTIDE SEQUENCE</scope>
</reference>
<feature type="signal peptide" evidence="2">
    <location>
        <begin position="1"/>
        <end position="16"/>
    </location>
</feature>
<evidence type="ECO:0000256" key="2">
    <source>
        <dbReference type="SAM" id="SignalP"/>
    </source>
</evidence>
<dbReference type="Proteomes" id="UP001153709">
    <property type="component" value="Chromosome 6"/>
</dbReference>
<keyword evidence="4" id="KW-1185">Reference proteome</keyword>
<name>A0A9N9XHR1_DIABA</name>
<dbReference type="AlphaFoldDB" id="A0A9N9XHR1"/>
<proteinExistence type="predicted"/>
<sequence length="327" mass="37951">MHRYLHLCVILSFANSVMLLCDDSEFVRIHNRINTEKENIGNELLDHYDVLDELKELVKILKKHITEAENKLKELETNNNKAINEIIGLNSTEQTMFIEFKKIIDYLDSFNIPDISIDGVQNNTDSVENILKELNIMEKDLNNLVEKYNLINITKTIMNIPHSVAEDLSILEKVISEDNPECTKEMEEDLKSLFKELATLLDFKSILQDIEELKEISDNVSITAAEEVKFVNDLLLKEKQAKVFKTLAKTYESYEEDYKYIMEELKSENCTDVEQCITQAEEDITKYTGRSKCISNFLNNCYVKKPSDRNVLHKCVKKQGECRFSPI</sequence>
<keyword evidence="1" id="KW-0175">Coiled coil</keyword>
<dbReference type="OrthoDB" id="6719688at2759"/>
<organism evidence="3 4">
    <name type="scientific">Diabrotica balteata</name>
    <name type="common">Banded cucumber beetle</name>
    <dbReference type="NCBI Taxonomy" id="107213"/>
    <lineage>
        <taxon>Eukaryota</taxon>
        <taxon>Metazoa</taxon>
        <taxon>Ecdysozoa</taxon>
        <taxon>Arthropoda</taxon>
        <taxon>Hexapoda</taxon>
        <taxon>Insecta</taxon>
        <taxon>Pterygota</taxon>
        <taxon>Neoptera</taxon>
        <taxon>Endopterygota</taxon>
        <taxon>Coleoptera</taxon>
        <taxon>Polyphaga</taxon>
        <taxon>Cucujiformia</taxon>
        <taxon>Chrysomeloidea</taxon>
        <taxon>Chrysomelidae</taxon>
        <taxon>Galerucinae</taxon>
        <taxon>Diabroticina</taxon>
        <taxon>Diabroticites</taxon>
        <taxon>Diabrotica</taxon>
    </lineage>
</organism>